<proteinExistence type="predicted"/>
<dbReference type="SMART" id="SM00866">
    <property type="entry name" value="UTRA"/>
    <property type="match status" value="1"/>
</dbReference>
<dbReference type="InterPro" id="IPR028978">
    <property type="entry name" value="Chorismate_lyase_/UTRA_dom_sf"/>
</dbReference>
<dbReference type="GO" id="GO:0045892">
    <property type="term" value="P:negative regulation of DNA-templated transcription"/>
    <property type="evidence" value="ECO:0007669"/>
    <property type="project" value="TreeGrafter"/>
</dbReference>
<comment type="caution">
    <text evidence="2">The sequence shown here is derived from an EMBL/GenBank/DDBJ whole genome shotgun (WGS) entry which is preliminary data.</text>
</comment>
<reference evidence="2 3" key="1">
    <citation type="journal article" date="2018" name="Int. J. Syst. Evol. Microbiol.">
        <title>Pseudooceanicola lipolyticus sp. nov., a marine alphaproteobacterium, reclassification of Oceanicola flagellatus as Pseudooceanicola flagellatus comb. nov. and emended description of the genus Pseudooceanicola.</title>
        <authorList>
            <person name="Huang M.-M."/>
            <person name="Guo L.-L."/>
            <person name="Wu Y.-H."/>
            <person name="Lai Q.-L."/>
            <person name="Shao Z.-Z."/>
            <person name="Wang C.-S."/>
            <person name="Wu M."/>
            <person name="Xu X.-W."/>
        </authorList>
    </citation>
    <scope>NUCLEOTIDE SEQUENCE [LARGE SCALE GENOMIC DNA]</scope>
    <source>
        <strain evidence="2 3">157</strain>
    </source>
</reference>
<dbReference type="PANTHER" id="PTHR44846:SF1">
    <property type="entry name" value="MANNOSYL-D-GLYCERATE TRANSPORT_METABOLISM SYSTEM REPRESSOR MNGR-RELATED"/>
    <property type="match status" value="1"/>
</dbReference>
<name>A0A2M8ITH0_9RHOB</name>
<dbReference type="InterPro" id="IPR011663">
    <property type="entry name" value="UTRA"/>
</dbReference>
<feature type="domain" description="UbiC transcription regulator-associated" evidence="1">
    <location>
        <begin position="32"/>
        <end position="172"/>
    </location>
</feature>
<dbReference type="Gene3D" id="3.40.1410.10">
    <property type="entry name" value="Chorismate lyase-like"/>
    <property type="match status" value="1"/>
</dbReference>
<dbReference type="GO" id="GO:0003677">
    <property type="term" value="F:DNA binding"/>
    <property type="evidence" value="ECO:0007669"/>
    <property type="project" value="InterPro"/>
</dbReference>
<dbReference type="Pfam" id="PF07702">
    <property type="entry name" value="UTRA"/>
    <property type="match status" value="1"/>
</dbReference>
<dbReference type="EMBL" id="PGTB01000317">
    <property type="protein sequence ID" value="PJE33822.1"/>
    <property type="molecule type" value="Genomic_DNA"/>
</dbReference>
<dbReference type="OrthoDB" id="9800645at2"/>
<protein>
    <submittedName>
        <fullName evidence="2">Phosphonate metabolism transcriptional regulator PhnF</fullName>
    </submittedName>
</protein>
<evidence type="ECO:0000259" key="1">
    <source>
        <dbReference type="SMART" id="SM00866"/>
    </source>
</evidence>
<accession>A0A2M8ITH0</accession>
<dbReference type="AlphaFoldDB" id="A0A2M8ITH0"/>
<gene>
    <name evidence="2" type="ORF">CVM52_25440</name>
</gene>
<feature type="non-terminal residue" evidence="2">
    <location>
        <position position="1"/>
    </location>
</feature>
<dbReference type="RefSeq" id="WP_100165036.1">
    <property type="nucleotide sequence ID" value="NZ_PGTB01000317.1"/>
</dbReference>
<evidence type="ECO:0000313" key="3">
    <source>
        <dbReference type="Proteomes" id="UP000231553"/>
    </source>
</evidence>
<dbReference type="SUPFAM" id="SSF64288">
    <property type="entry name" value="Chorismate lyase-like"/>
    <property type="match status" value="1"/>
</dbReference>
<dbReference type="PANTHER" id="PTHR44846">
    <property type="entry name" value="MANNOSYL-D-GLYCERATE TRANSPORT/METABOLISM SYSTEM REPRESSOR MNGR-RELATED"/>
    <property type="match status" value="1"/>
</dbReference>
<keyword evidence="3" id="KW-1185">Reference proteome</keyword>
<dbReference type="Proteomes" id="UP000231553">
    <property type="component" value="Unassembled WGS sequence"/>
</dbReference>
<organism evidence="2 3">
    <name type="scientific">Pseudooceanicola lipolyticus</name>
    <dbReference type="NCBI Taxonomy" id="2029104"/>
    <lineage>
        <taxon>Bacteria</taxon>
        <taxon>Pseudomonadati</taxon>
        <taxon>Pseudomonadota</taxon>
        <taxon>Alphaproteobacteria</taxon>
        <taxon>Rhodobacterales</taxon>
        <taxon>Paracoccaceae</taxon>
        <taxon>Pseudooceanicola</taxon>
    </lineage>
</organism>
<dbReference type="InterPro" id="IPR050679">
    <property type="entry name" value="Bact_HTH_transcr_reg"/>
</dbReference>
<evidence type="ECO:0000313" key="2">
    <source>
        <dbReference type="EMBL" id="PJE33822.1"/>
    </source>
</evidence>
<sequence>LRSRRGAGVFVEAPPTDYPIGRRVRFHQNIRAAGRLPEKTVLRLETRPCDAAEARALTLATGAPVVVYEGLSLAGRVPIAQFRSLFPEHRVPGLRQTLDQVTSVTEALKRNGIPDYVRAETRVTAVRADATQALHLRLREGDPLIRTTSVNREPDGPPIEYGITWFAGDRVTLTVSHD</sequence>